<dbReference type="SUPFAM" id="SSF53474">
    <property type="entry name" value="alpha/beta-Hydrolases"/>
    <property type="match status" value="1"/>
</dbReference>
<dbReference type="Proteomes" id="UP000596857">
    <property type="component" value="Unassembled WGS sequence"/>
</dbReference>
<evidence type="ECO:0000313" key="2">
    <source>
        <dbReference type="EMBL" id="NOU82969.1"/>
    </source>
</evidence>
<reference evidence="2 3" key="1">
    <citation type="submission" date="2019-10" db="EMBL/GenBank/DDBJ databases">
        <title>Description of Paenibacillus terricola sp. nov.</title>
        <authorList>
            <person name="Carlier A."/>
            <person name="Qi S."/>
        </authorList>
    </citation>
    <scope>NUCLEOTIDE SEQUENCE [LARGE SCALE GENOMIC DNA]</scope>
    <source>
        <strain evidence="2 3">LMG 31459</strain>
    </source>
</reference>
<gene>
    <name evidence="2" type="ORF">GC101_29325</name>
</gene>
<dbReference type="PANTHER" id="PTHR43194:SF2">
    <property type="entry name" value="PEROXISOMAL MEMBRANE PROTEIN LPX1"/>
    <property type="match status" value="1"/>
</dbReference>
<evidence type="ECO:0000313" key="3">
    <source>
        <dbReference type="Proteomes" id="UP000596857"/>
    </source>
</evidence>
<protein>
    <submittedName>
        <fullName evidence="2">Alpha/beta fold hydrolase</fullName>
    </submittedName>
</protein>
<feature type="domain" description="AB hydrolase-1" evidence="1">
    <location>
        <begin position="9"/>
        <end position="256"/>
    </location>
</feature>
<dbReference type="Gene3D" id="3.40.50.1820">
    <property type="entry name" value="alpha/beta hydrolase"/>
    <property type="match status" value="1"/>
</dbReference>
<dbReference type="Pfam" id="PF12697">
    <property type="entry name" value="Abhydrolase_6"/>
    <property type="match status" value="1"/>
</dbReference>
<name>A0ABX1YTQ5_9BACL</name>
<evidence type="ECO:0000259" key="1">
    <source>
        <dbReference type="Pfam" id="PF12697"/>
    </source>
</evidence>
<comment type="caution">
    <text evidence="2">The sequence shown here is derived from an EMBL/GenBank/DDBJ whole genome shotgun (WGS) entry which is preliminary data.</text>
</comment>
<proteinExistence type="predicted"/>
<keyword evidence="3" id="KW-1185">Reference proteome</keyword>
<sequence>MFIMTKPTIIFIHGAFVTPKSFETLMGYFSSQGFPVLAPAWPYHETKAAKLKSDPSGQLGGVGLGELVEHYARIIRTLPRKPVIIGHSFGGALTQLLMDRNLGLAGIAIDSAGTKGIVAAAYPTTTRTIARIFLTPWKKTFLMNPKEFKYGFVHNMPKAEQEQAYREHVVPETSRIFFQAAAAPFSAKTPAAVNYNNGDRGPLLMIAGEVDRIIPAKMVRKNFGFYNQNSGAVTEYKEFAGRSHWIIAEPGWEEVAEYMESWLERQLPSDLS</sequence>
<dbReference type="InterPro" id="IPR000073">
    <property type="entry name" value="AB_hydrolase_1"/>
</dbReference>
<accession>A0ABX1YTQ5</accession>
<dbReference type="InterPro" id="IPR029058">
    <property type="entry name" value="AB_hydrolase_fold"/>
</dbReference>
<organism evidence="2 3">
    <name type="scientific">Paenibacillus phytohabitans</name>
    <dbReference type="NCBI Taxonomy" id="2654978"/>
    <lineage>
        <taxon>Bacteria</taxon>
        <taxon>Bacillati</taxon>
        <taxon>Bacillota</taxon>
        <taxon>Bacilli</taxon>
        <taxon>Bacillales</taxon>
        <taxon>Paenibacillaceae</taxon>
        <taxon>Paenibacillus</taxon>
    </lineage>
</organism>
<keyword evidence="2" id="KW-0378">Hydrolase</keyword>
<dbReference type="InterPro" id="IPR050228">
    <property type="entry name" value="Carboxylesterase_BioH"/>
</dbReference>
<dbReference type="EMBL" id="WHOB01000089">
    <property type="protein sequence ID" value="NOU82969.1"/>
    <property type="molecule type" value="Genomic_DNA"/>
</dbReference>
<dbReference type="GO" id="GO:0016787">
    <property type="term" value="F:hydrolase activity"/>
    <property type="evidence" value="ECO:0007669"/>
    <property type="project" value="UniProtKB-KW"/>
</dbReference>
<dbReference type="PANTHER" id="PTHR43194">
    <property type="entry name" value="HYDROLASE ALPHA/BETA FOLD FAMILY"/>
    <property type="match status" value="1"/>
</dbReference>